<feature type="zinc finger region" description="C4-type" evidence="7">
    <location>
        <begin position="54"/>
        <end position="69"/>
    </location>
</feature>
<gene>
    <name evidence="7" type="primary">recR</name>
    <name evidence="9" type="ORF">B4O97_11630</name>
</gene>
<evidence type="ECO:0000259" key="8">
    <source>
        <dbReference type="PROSITE" id="PS50880"/>
    </source>
</evidence>
<reference evidence="9 10" key="1">
    <citation type="submission" date="2017-03" db="EMBL/GenBank/DDBJ databases">
        <title>Draft Genome sequence of Marispirochaeta sp. strain JC444.</title>
        <authorList>
            <person name="Shivani Y."/>
            <person name="Subhash Y."/>
            <person name="Sasikala C."/>
            <person name="Ramana C."/>
        </authorList>
    </citation>
    <scope>NUCLEOTIDE SEQUENCE [LARGE SCALE GENOMIC DNA]</scope>
    <source>
        <strain evidence="9 10">JC444</strain>
    </source>
</reference>
<evidence type="ECO:0000256" key="1">
    <source>
        <dbReference type="ARBA" id="ARBA00022723"/>
    </source>
</evidence>
<dbReference type="SUPFAM" id="SSF111304">
    <property type="entry name" value="Recombination protein RecR"/>
    <property type="match status" value="1"/>
</dbReference>
<proteinExistence type="inferred from homology"/>
<dbReference type="InterPro" id="IPR015967">
    <property type="entry name" value="Rcmb_RecR_Znf"/>
</dbReference>
<dbReference type="GO" id="GO:0008270">
    <property type="term" value="F:zinc ion binding"/>
    <property type="evidence" value="ECO:0007669"/>
    <property type="project" value="UniProtKB-KW"/>
</dbReference>
<dbReference type="OrthoDB" id="9802672at2"/>
<comment type="function">
    <text evidence="7">May play a role in DNA repair. It seems to be involved in an RecBC-independent recombinational process of DNA repair. It may act with RecF and RecO.</text>
</comment>
<dbReference type="InterPro" id="IPR006171">
    <property type="entry name" value="TOPRIM_dom"/>
</dbReference>
<dbReference type="RefSeq" id="WP_083051012.1">
    <property type="nucleotide sequence ID" value="NZ_CAXXQO010000003.1"/>
</dbReference>
<accession>A0A1Y1RWP7</accession>
<organism evidence="9 10">
    <name type="scientific">Marispirochaeta aestuarii</name>
    <dbReference type="NCBI Taxonomy" id="1963862"/>
    <lineage>
        <taxon>Bacteria</taxon>
        <taxon>Pseudomonadati</taxon>
        <taxon>Spirochaetota</taxon>
        <taxon>Spirochaetia</taxon>
        <taxon>Spirochaetales</taxon>
        <taxon>Spirochaetaceae</taxon>
        <taxon>Marispirochaeta</taxon>
    </lineage>
</organism>
<name>A0A1Y1RWP7_9SPIO</name>
<dbReference type="PROSITE" id="PS50880">
    <property type="entry name" value="TOPRIM"/>
    <property type="match status" value="1"/>
</dbReference>
<protein>
    <recommendedName>
        <fullName evidence="7">Recombination protein RecR</fullName>
    </recommendedName>
</protein>
<dbReference type="Pfam" id="PF13662">
    <property type="entry name" value="Toprim_4"/>
    <property type="match status" value="1"/>
</dbReference>
<dbReference type="CDD" id="cd01025">
    <property type="entry name" value="TOPRIM_recR"/>
    <property type="match status" value="1"/>
</dbReference>
<keyword evidence="4 7" id="KW-0862">Zinc</keyword>
<dbReference type="InterPro" id="IPR034137">
    <property type="entry name" value="TOPRIM_RecR"/>
</dbReference>
<dbReference type="InterPro" id="IPR023627">
    <property type="entry name" value="Rcmb_RecR"/>
</dbReference>
<sequence length="195" mass="21230">MTVLDQLIRSLSRFPGVGKKSATRMAYFLLQSDDEYLRALSEQIGTLKARIRHCSVCGIYTEADPCDYCSDTRRDSRILCVVEQSQDVGIIESTGEYEGRYHILGGALSPIDGIGPAELNIDSLLRRLKAGGINEVIIATNPSVEGDTTALYLVSLVKDMGLTVSRLASGLPVGGDLEYADRLTLARSLKGRTKM</sequence>
<evidence type="ECO:0000256" key="5">
    <source>
        <dbReference type="ARBA" id="ARBA00023172"/>
    </source>
</evidence>
<dbReference type="Gene3D" id="6.10.250.240">
    <property type="match status" value="1"/>
</dbReference>
<evidence type="ECO:0000256" key="2">
    <source>
        <dbReference type="ARBA" id="ARBA00022763"/>
    </source>
</evidence>
<comment type="caution">
    <text evidence="9">The sequence shown here is derived from an EMBL/GenBank/DDBJ whole genome shotgun (WGS) entry which is preliminary data.</text>
</comment>
<feature type="domain" description="Toprim" evidence="8">
    <location>
        <begin position="77"/>
        <end position="172"/>
    </location>
</feature>
<keyword evidence="5 7" id="KW-0233">DNA recombination</keyword>
<dbReference type="EMBL" id="MWQY01000012">
    <property type="protein sequence ID" value="ORC34598.1"/>
    <property type="molecule type" value="Genomic_DNA"/>
</dbReference>
<dbReference type="Proteomes" id="UP000192343">
    <property type="component" value="Unassembled WGS sequence"/>
</dbReference>
<dbReference type="AlphaFoldDB" id="A0A1Y1RWP7"/>
<dbReference type="GO" id="GO:0006281">
    <property type="term" value="P:DNA repair"/>
    <property type="evidence" value="ECO:0007669"/>
    <property type="project" value="UniProtKB-UniRule"/>
</dbReference>
<keyword evidence="6 7" id="KW-0234">DNA repair</keyword>
<dbReference type="NCBIfam" id="TIGR00615">
    <property type="entry name" value="recR"/>
    <property type="match status" value="1"/>
</dbReference>
<evidence type="ECO:0000313" key="9">
    <source>
        <dbReference type="EMBL" id="ORC34598.1"/>
    </source>
</evidence>
<dbReference type="PANTHER" id="PTHR30446">
    <property type="entry name" value="RECOMBINATION PROTEIN RECR"/>
    <property type="match status" value="1"/>
</dbReference>
<keyword evidence="3 7" id="KW-0863">Zinc-finger</keyword>
<dbReference type="SMART" id="SM00493">
    <property type="entry name" value="TOPRIM"/>
    <property type="match status" value="1"/>
</dbReference>
<evidence type="ECO:0000256" key="6">
    <source>
        <dbReference type="ARBA" id="ARBA00023204"/>
    </source>
</evidence>
<dbReference type="GO" id="GO:0003677">
    <property type="term" value="F:DNA binding"/>
    <property type="evidence" value="ECO:0007669"/>
    <property type="project" value="UniProtKB-UniRule"/>
</dbReference>
<dbReference type="Pfam" id="PF02132">
    <property type="entry name" value="RecR_ZnF"/>
    <property type="match status" value="1"/>
</dbReference>
<dbReference type="HAMAP" id="MF_00017">
    <property type="entry name" value="RecR"/>
    <property type="match status" value="1"/>
</dbReference>
<keyword evidence="10" id="KW-1185">Reference proteome</keyword>
<evidence type="ECO:0000256" key="4">
    <source>
        <dbReference type="ARBA" id="ARBA00022833"/>
    </source>
</evidence>
<dbReference type="Gene3D" id="1.10.8.420">
    <property type="entry name" value="RecR Domain 1"/>
    <property type="match status" value="1"/>
</dbReference>
<dbReference type="Gene3D" id="3.40.1360.10">
    <property type="match status" value="1"/>
</dbReference>
<dbReference type="STRING" id="1963862.B4O97_11630"/>
<evidence type="ECO:0000256" key="3">
    <source>
        <dbReference type="ARBA" id="ARBA00022771"/>
    </source>
</evidence>
<dbReference type="PANTHER" id="PTHR30446:SF0">
    <property type="entry name" value="RECOMBINATION PROTEIN RECR"/>
    <property type="match status" value="1"/>
</dbReference>
<evidence type="ECO:0000313" key="10">
    <source>
        <dbReference type="Proteomes" id="UP000192343"/>
    </source>
</evidence>
<keyword evidence="2 7" id="KW-0227">DNA damage</keyword>
<dbReference type="Pfam" id="PF21175">
    <property type="entry name" value="RecR_C"/>
    <property type="match status" value="1"/>
</dbReference>
<comment type="similarity">
    <text evidence="7">Belongs to the RecR family.</text>
</comment>
<keyword evidence="1 7" id="KW-0479">Metal-binding</keyword>
<evidence type="ECO:0000256" key="7">
    <source>
        <dbReference type="HAMAP-Rule" id="MF_00017"/>
    </source>
</evidence>
<dbReference type="GO" id="GO:0006310">
    <property type="term" value="P:DNA recombination"/>
    <property type="evidence" value="ECO:0007669"/>
    <property type="project" value="UniProtKB-UniRule"/>
</dbReference>
<dbReference type="Pfam" id="PF21176">
    <property type="entry name" value="RecR_HhH"/>
    <property type="match status" value="1"/>
</dbReference>
<dbReference type="InterPro" id="IPR000093">
    <property type="entry name" value="DNA_Rcmb_RecR"/>
</dbReference>